<dbReference type="EMBL" id="JAVFKY010000004">
    <property type="protein sequence ID" value="KAK5577136.1"/>
    <property type="molecule type" value="Genomic_DNA"/>
</dbReference>
<feature type="region of interest" description="Disordered" evidence="1">
    <location>
        <begin position="1567"/>
        <end position="1671"/>
    </location>
</feature>
<feature type="compositionally biased region" description="Low complexity" evidence="1">
    <location>
        <begin position="163"/>
        <end position="202"/>
    </location>
</feature>
<evidence type="ECO:0000313" key="4">
    <source>
        <dbReference type="Proteomes" id="UP001344447"/>
    </source>
</evidence>
<feature type="compositionally biased region" description="Low complexity" evidence="1">
    <location>
        <begin position="1611"/>
        <end position="1628"/>
    </location>
</feature>
<reference evidence="3 4" key="1">
    <citation type="submission" date="2023-11" db="EMBL/GenBank/DDBJ databases">
        <title>Dfirmibasis_genome.</title>
        <authorList>
            <person name="Edelbroek B."/>
            <person name="Kjellin J."/>
            <person name="Jerlstrom-Hultqvist J."/>
            <person name="Soderbom F."/>
        </authorList>
    </citation>
    <scope>NUCLEOTIDE SEQUENCE [LARGE SCALE GENOMIC DNA]</scope>
    <source>
        <strain evidence="3 4">TNS-C-14</strain>
    </source>
</reference>
<feature type="compositionally biased region" description="Low complexity" evidence="1">
    <location>
        <begin position="1567"/>
        <end position="1594"/>
    </location>
</feature>
<feature type="compositionally biased region" description="Polar residues" evidence="1">
    <location>
        <begin position="1635"/>
        <end position="1671"/>
    </location>
</feature>
<feature type="region of interest" description="Disordered" evidence="1">
    <location>
        <begin position="318"/>
        <end position="342"/>
    </location>
</feature>
<dbReference type="InterPro" id="IPR016181">
    <property type="entry name" value="Acyl_CoA_acyltransferase"/>
</dbReference>
<dbReference type="InterPro" id="IPR000182">
    <property type="entry name" value="GNAT_dom"/>
</dbReference>
<protein>
    <recommendedName>
        <fullName evidence="2">N-acetyltransferase domain-containing protein</fullName>
    </recommendedName>
</protein>
<feature type="region of interest" description="Disordered" evidence="1">
    <location>
        <begin position="98"/>
        <end position="121"/>
    </location>
</feature>
<proteinExistence type="predicted"/>
<evidence type="ECO:0000256" key="1">
    <source>
        <dbReference type="SAM" id="MobiDB-lite"/>
    </source>
</evidence>
<feature type="region of interest" description="Disordered" evidence="1">
    <location>
        <begin position="141"/>
        <end position="202"/>
    </location>
</feature>
<gene>
    <name evidence="3" type="ORF">RB653_002074</name>
</gene>
<accession>A0AAN7TWB6</accession>
<dbReference type="Gene3D" id="3.40.630.30">
    <property type="match status" value="1"/>
</dbReference>
<evidence type="ECO:0000259" key="2">
    <source>
        <dbReference type="PROSITE" id="PS51186"/>
    </source>
</evidence>
<evidence type="ECO:0000313" key="3">
    <source>
        <dbReference type="EMBL" id="KAK5577136.1"/>
    </source>
</evidence>
<dbReference type="SUPFAM" id="SSF55729">
    <property type="entry name" value="Acyl-CoA N-acyltransferases (Nat)"/>
    <property type="match status" value="2"/>
</dbReference>
<sequence>MSNTPNNNKAENQADFVDEDEWAFVDLWDKYDQNLLERFWNELVKTTFNTSDVQPLNDWNKAMSPEAHNNPDIPDLHILLAFKASDLETIKNSTEVFTATSSSTTSPRNTSGDSNTTATTVTPTTPIIVTTSNSINIPTKLSSSTSSASIPTTIPIATPPLSTPTVTATRATTPKSPISDDLELSSSSSSMGSIDSNSTTSSAVISPTPIPFINTNTNISSSPSSTIIGTPGKVTPPQILNNRTQIIAGVIFEYYPNINCGLFLHMIIQKKFRNMGLEGLLVKRAIEILDKNAHSHGHLAGCNAIFFETKSASSQNSSGSSNALSVSTSGGSGVVHQENNQIDPRQQHSILHKIGFRLVDFDYTKLPLKRLGKSNNLLLTVYLSPHIPSQSSLDGDKYYLPSVLLKNFIYDLWDTSYLTEKVNRKPDEDPEYGRALEQIELREKIPLLDLPWGAGKPWTLVDLYEDYDEELLERCYREVMVPSMKHSEIPWLGNVLRAMSPEGDDSSYLPDVHVLLAVRWPTDFRGDGNSSSPIIDGLCVFEYHTEQNCGILTHLIIQKKNRSSLNDGLDILLVDSALDILDTNARERGNLAGCNAIFIHIKNAPTSTVSPDAVDICQHHMLLFKMGFKLLDFDFYIPPLDFHSAPKKMMLGLFITPLIPKSNEKGDRPFIPSNLLKLFVELQWNNAFGSEQIKNSPNTYLEYQRMIEQIELRERIPLLDLPWDAGKPWTLVDLWEDYDQELLERLYKEIMIPNFSNKHELEPLDNWLQAFTSENRDDPNISDLHILLALRWSDNSSQPIIEGVIIFEYFSANNCGLLTYLIVQKTFKGKGLDRILVETAIEILNQNAKSQGFLPGCNAIFLEVYSGEKVTLKQDVVDPRMRHSIYHQIGFRLIDFEYVAPPLALSYPKLKHFLLTVYLTEHIPKMPLEEGKYYLPSSVLKNFITVLWKNAIATKKITKQPQRDSDYVRMVEQFEYREKIPLLDLPWGASKPWTLVDLRDDYDEDLMVRFYNELMLPNFPMKNELEPLSNFINALSDERRESFNPHLSEVHVLLALRWPTDSSDLQPTIGAGIIFEYFSNTNCGLLSYLVVHRSSRGQGLAGILVERAVELLDKHAKTRGQLAGCNCIFLETNSAEKVTVQQDVMDPRMRHTIYYKMGFRMLDFEYIMPPLFQGFEKLRGVLLLTVYLTPHIPYQDVNGKKQYYLPNVLLKNFISSQWENAFRNSRLSVRPSQDVDFTMSLDQLEIRERVPLLDLPWGDGKDWMIVDLWEDYDEELLDAFYKKYMITQFGTSDELEPLENWHKALSTEGRDDPNICDLHVLLTLGLPGEHKGKGHKYIIGGLVFEYYPETNTALVTYLVVNQRWSGKGIGTDLILRTLTILDQNAKQKGHIAGCNAIFLEVMFLPTQSGESDSSLSHVFLFNKGFRLLDFEYYQPPTSLRNPKSNNVCLTVLLTPRIPKHGVGSEIQPFVPSSLLRSFITTLWEDECGLIGYNFESDPCYLRMMEQLDDNDYFHCLDLPWIKHRIDQNSINPNNSSTLPHINFSNSFNNLNISYSSPNPVHLREIQNQQQLQQKQQQLTTGTNLGGNSLNSSGSIYNSADKKSSLPPLPNPNNLTNNYDNENSTNNKNLLKVSTPDGNGSSAPDSPILSPQSKNGNFPSNIPLSPTLYPSNLSNSTLVQRVTLDK</sequence>
<keyword evidence="4" id="KW-1185">Reference proteome</keyword>
<dbReference type="PROSITE" id="PS51186">
    <property type="entry name" value="GNAT"/>
    <property type="match status" value="1"/>
</dbReference>
<feature type="compositionally biased region" description="Low complexity" evidence="1">
    <location>
        <begin position="318"/>
        <end position="329"/>
    </location>
</feature>
<feature type="compositionally biased region" description="Low complexity" evidence="1">
    <location>
        <begin position="141"/>
        <end position="156"/>
    </location>
</feature>
<comment type="caution">
    <text evidence="3">The sequence shown here is derived from an EMBL/GenBank/DDBJ whole genome shotgun (WGS) entry which is preliminary data.</text>
</comment>
<feature type="domain" description="N-acetyltransferase" evidence="2">
    <location>
        <begin position="1014"/>
        <end position="1189"/>
    </location>
</feature>
<name>A0AAN7TWB6_9MYCE</name>
<dbReference type="GO" id="GO:0016747">
    <property type="term" value="F:acyltransferase activity, transferring groups other than amino-acyl groups"/>
    <property type="evidence" value="ECO:0007669"/>
    <property type="project" value="InterPro"/>
</dbReference>
<organism evidence="3 4">
    <name type="scientific">Dictyostelium firmibasis</name>
    <dbReference type="NCBI Taxonomy" id="79012"/>
    <lineage>
        <taxon>Eukaryota</taxon>
        <taxon>Amoebozoa</taxon>
        <taxon>Evosea</taxon>
        <taxon>Eumycetozoa</taxon>
        <taxon>Dictyostelia</taxon>
        <taxon>Dictyosteliales</taxon>
        <taxon>Dictyosteliaceae</taxon>
        <taxon>Dictyostelium</taxon>
    </lineage>
</organism>
<dbReference type="CDD" id="cd04301">
    <property type="entry name" value="NAT_SF"/>
    <property type="match status" value="1"/>
</dbReference>
<dbReference type="Proteomes" id="UP001344447">
    <property type="component" value="Unassembled WGS sequence"/>
</dbReference>